<dbReference type="PANTHER" id="PTHR43022">
    <property type="entry name" value="PROTEIN SMF"/>
    <property type="match status" value="1"/>
</dbReference>
<dbReference type="InterPro" id="IPR003488">
    <property type="entry name" value="DprA"/>
</dbReference>
<keyword evidence="4" id="KW-1185">Reference proteome</keyword>
<proteinExistence type="inferred from homology"/>
<evidence type="ECO:0000259" key="2">
    <source>
        <dbReference type="Pfam" id="PF02481"/>
    </source>
</evidence>
<reference evidence="3" key="1">
    <citation type="journal article" date="2022" name="Cell">
        <title>Design, construction, and in vivo augmentation of a complex gut microbiome.</title>
        <authorList>
            <person name="Cheng A.G."/>
            <person name="Ho P.Y."/>
            <person name="Aranda-Diaz A."/>
            <person name="Jain S."/>
            <person name="Yu F.B."/>
            <person name="Meng X."/>
            <person name="Wang M."/>
            <person name="Iakiviak M."/>
            <person name="Nagashima K."/>
            <person name="Zhao A."/>
            <person name="Murugkar P."/>
            <person name="Patil A."/>
            <person name="Atabakhsh K."/>
            <person name="Weakley A."/>
            <person name="Yan J."/>
            <person name="Brumbaugh A.R."/>
            <person name="Higginbottom S."/>
            <person name="Dimas A."/>
            <person name="Shiver A.L."/>
            <person name="Deutschbauer A."/>
            <person name="Neff N."/>
            <person name="Sonnenburg J.L."/>
            <person name="Huang K.C."/>
            <person name="Fischbach M.A."/>
        </authorList>
    </citation>
    <scope>NUCLEOTIDE SEQUENCE</scope>
    <source>
        <strain evidence="3">DSM 19829</strain>
    </source>
</reference>
<protein>
    <submittedName>
        <fullName evidence="3">DNA-processing protein DprA</fullName>
    </submittedName>
</protein>
<dbReference type="Proteomes" id="UP001060164">
    <property type="component" value="Chromosome"/>
</dbReference>
<name>A0ABY5VG94_9FIRM</name>
<evidence type="ECO:0000256" key="1">
    <source>
        <dbReference type="ARBA" id="ARBA00006525"/>
    </source>
</evidence>
<dbReference type="EMBL" id="CP102290">
    <property type="protein sequence ID" value="UWP58910.1"/>
    <property type="molecule type" value="Genomic_DNA"/>
</dbReference>
<dbReference type="RefSeq" id="WP_044982929.1">
    <property type="nucleotide sequence ID" value="NZ_CABLBR010000001.1"/>
</dbReference>
<dbReference type="InterPro" id="IPR057666">
    <property type="entry name" value="DrpA_SLOG"/>
</dbReference>
<sequence>MKDEVRRVQRGKPGYPERLTEYSGMPRELFVRGELPGREPAVAIVGARMCSQYGRIQAQEFARVLSAHGVSVISGMAQGVDGSAHGGALEAGGPTYAVLGCGIDICYPACNRHIYETIPKTGGLISEFPQGTKPLRRHFPMRNRIISALADIVLVIEAKEKSGSLITADFALEQGKDVFAVPGRVTDALSAGCNRLIAQGAGIACSPWTLLEQFGVLQENRMRTEKNTVLGLARDLDLVYSCVDLQPKDLHTILEEVPFSAEKTMGILLELQLAGRISEPFRNWYVKVNGDVR</sequence>
<accession>A0ABY5VG94</accession>
<organism evidence="3 4">
    <name type="scientific">Ruminococcus gauvreauii</name>
    <dbReference type="NCBI Taxonomy" id="438033"/>
    <lineage>
        <taxon>Bacteria</taxon>
        <taxon>Bacillati</taxon>
        <taxon>Bacillota</taxon>
        <taxon>Clostridia</taxon>
        <taxon>Eubacteriales</taxon>
        <taxon>Oscillospiraceae</taxon>
        <taxon>Ruminococcus</taxon>
    </lineage>
</organism>
<evidence type="ECO:0000313" key="3">
    <source>
        <dbReference type="EMBL" id="UWP58910.1"/>
    </source>
</evidence>
<dbReference type="Pfam" id="PF02481">
    <property type="entry name" value="DNA_processg_A"/>
    <property type="match status" value="1"/>
</dbReference>
<dbReference type="Gene3D" id="3.40.50.450">
    <property type="match status" value="1"/>
</dbReference>
<evidence type="ECO:0000313" key="4">
    <source>
        <dbReference type="Proteomes" id="UP001060164"/>
    </source>
</evidence>
<gene>
    <name evidence="3" type="primary">dprA</name>
    <name evidence="3" type="ORF">NQ502_16275</name>
</gene>
<dbReference type="SUPFAM" id="SSF102405">
    <property type="entry name" value="MCP/YpsA-like"/>
    <property type="match status" value="1"/>
</dbReference>
<comment type="similarity">
    <text evidence="1">Belongs to the DprA/Smf family.</text>
</comment>
<dbReference type="PANTHER" id="PTHR43022:SF1">
    <property type="entry name" value="PROTEIN SMF"/>
    <property type="match status" value="1"/>
</dbReference>
<dbReference type="NCBIfam" id="TIGR00732">
    <property type="entry name" value="dprA"/>
    <property type="match status" value="1"/>
</dbReference>
<feature type="domain" description="Smf/DprA SLOG" evidence="2">
    <location>
        <begin position="10"/>
        <end position="214"/>
    </location>
</feature>